<sequence>MTDASVPSQGTPHEVLAGLGDLTRRVRAAQRGAWFPLLLFGVLTLGAIVASRLTFRIESVPCPAGDPAAGTGCTAVTQGSPVYWPVGLALAYAATAFFSIRRSRNRGVGTPVRPYILTGIVLGGLVTATTLWAVRHGMPKPGQPLDLWGLHLDPASRAAVLLHRIVGNATTIGLPLLVLCWVERSRALLLLTAVYLAIDLVPLTDGWAGISYTSPWSSLPHYGVEGILLLLGALGFGLAELPAKRARS</sequence>
<feature type="transmembrane region" description="Helical" evidence="1">
    <location>
        <begin position="33"/>
        <end position="51"/>
    </location>
</feature>
<organism evidence="2 3">
    <name type="scientific">Streptomyces rameus</name>
    <dbReference type="NCBI Taxonomy" id="68261"/>
    <lineage>
        <taxon>Bacteria</taxon>
        <taxon>Bacillati</taxon>
        <taxon>Actinomycetota</taxon>
        <taxon>Actinomycetes</taxon>
        <taxon>Kitasatosporales</taxon>
        <taxon>Streptomycetaceae</taxon>
        <taxon>Streptomyces</taxon>
    </lineage>
</organism>
<feature type="transmembrane region" description="Helical" evidence="1">
    <location>
        <begin position="112"/>
        <end position="134"/>
    </location>
</feature>
<dbReference type="EMBL" id="BAAAVM010000001">
    <property type="protein sequence ID" value="GAA3116393.1"/>
    <property type="molecule type" value="Genomic_DNA"/>
</dbReference>
<dbReference type="Proteomes" id="UP001500893">
    <property type="component" value="Unassembled WGS sequence"/>
</dbReference>
<gene>
    <name evidence="2" type="ORF">GCM10010521_00240</name>
</gene>
<feature type="transmembrane region" description="Helical" evidence="1">
    <location>
        <begin position="222"/>
        <end position="241"/>
    </location>
</feature>
<evidence type="ECO:0000313" key="3">
    <source>
        <dbReference type="Proteomes" id="UP001500893"/>
    </source>
</evidence>
<evidence type="ECO:0008006" key="4">
    <source>
        <dbReference type="Google" id="ProtNLM"/>
    </source>
</evidence>
<keyword evidence="3" id="KW-1185">Reference proteome</keyword>
<dbReference type="RefSeq" id="WP_345046220.1">
    <property type="nucleotide sequence ID" value="NZ_BAAAVM010000001.1"/>
</dbReference>
<proteinExistence type="predicted"/>
<feature type="transmembrane region" description="Helical" evidence="1">
    <location>
        <begin position="82"/>
        <end position="100"/>
    </location>
</feature>
<keyword evidence="1" id="KW-0812">Transmembrane</keyword>
<evidence type="ECO:0000313" key="2">
    <source>
        <dbReference type="EMBL" id="GAA3116393.1"/>
    </source>
</evidence>
<name>A0ABP6MP87_9ACTN</name>
<feature type="transmembrane region" description="Helical" evidence="1">
    <location>
        <begin position="188"/>
        <end position="210"/>
    </location>
</feature>
<keyword evidence="1" id="KW-0472">Membrane</keyword>
<reference evidence="3" key="1">
    <citation type="journal article" date="2019" name="Int. J. Syst. Evol. Microbiol.">
        <title>The Global Catalogue of Microorganisms (GCM) 10K type strain sequencing project: providing services to taxonomists for standard genome sequencing and annotation.</title>
        <authorList>
            <consortium name="The Broad Institute Genomics Platform"/>
            <consortium name="The Broad Institute Genome Sequencing Center for Infectious Disease"/>
            <person name="Wu L."/>
            <person name="Ma J."/>
        </authorList>
    </citation>
    <scope>NUCLEOTIDE SEQUENCE [LARGE SCALE GENOMIC DNA]</scope>
    <source>
        <strain evidence="3">JCM 11574</strain>
    </source>
</reference>
<evidence type="ECO:0000256" key="1">
    <source>
        <dbReference type="SAM" id="Phobius"/>
    </source>
</evidence>
<comment type="caution">
    <text evidence="2">The sequence shown here is derived from an EMBL/GenBank/DDBJ whole genome shotgun (WGS) entry which is preliminary data.</text>
</comment>
<accession>A0ABP6MP87</accession>
<protein>
    <recommendedName>
        <fullName evidence="4">DUF4267 domain-containing protein</fullName>
    </recommendedName>
</protein>
<feature type="transmembrane region" description="Helical" evidence="1">
    <location>
        <begin position="161"/>
        <end position="181"/>
    </location>
</feature>
<keyword evidence="1" id="KW-1133">Transmembrane helix</keyword>